<evidence type="ECO:0000259" key="6">
    <source>
        <dbReference type="Pfam" id="PF02826"/>
    </source>
</evidence>
<dbReference type="Pfam" id="PF00389">
    <property type="entry name" value="2-Hacid_dh"/>
    <property type="match status" value="1"/>
</dbReference>
<dbReference type="GeneID" id="78391374"/>
<dbReference type="InterPro" id="IPR029753">
    <property type="entry name" value="D-isomer_DH_CS"/>
</dbReference>
<evidence type="ECO:0000256" key="4">
    <source>
        <dbReference type="RuleBase" id="RU003719"/>
    </source>
</evidence>
<protein>
    <submittedName>
        <fullName evidence="7">Hydroxyacid dehydrogenase</fullName>
    </submittedName>
</protein>
<dbReference type="Pfam" id="PF02826">
    <property type="entry name" value="2-Hacid_dh_C"/>
    <property type="match status" value="1"/>
</dbReference>
<dbReference type="PROSITE" id="PS00065">
    <property type="entry name" value="D_2_HYDROXYACID_DH_1"/>
    <property type="match status" value="1"/>
</dbReference>
<dbReference type="EMBL" id="CP027228">
    <property type="protein sequence ID" value="AVM48003.1"/>
    <property type="molecule type" value="Genomic_DNA"/>
</dbReference>
<dbReference type="RefSeq" id="WP_106057080.1">
    <property type="nucleotide sequence ID" value="NZ_CP027228.1"/>
</dbReference>
<dbReference type="AlphaFoldDB" id="A0A2S0L421"/>
<dbReference type="InterPro" id="IPR050223">
    <property type="entry name" value="D-isomer_2-hydroxyacid_DH"/>
</dbReference>
<dbReference type="InterPro" id="IPR036291">
    <property type="entry name" value="NAD(P)-bd_dom_sf"/>
</dbReference>
<keyword evidence="3" id="KW-0520">NAD</keyword>
<dbReference type="PROSITE" id="PS00671">
    <property type="entry name" value="D_2_HYDROXYACID_DH_3"/>
    <property type="match status" value="1"/>
</dbReference>
<dbReference type="InterPro" id="IPR029752">
    <property type="entry name" value="D-isomer_DH_CS1"/>
</dbReference>
<proteinExistence type="inferred from homology"/>
<dbReference type="PANTHER" id="PTHR10996">
    <property type="entry name" value="2-HYDROXYACID DEHYDROGENASE-RELATED"/>
    <property type="match status" value="1"/>
</dbReference>
<accession>A0A2S0L421</accession>
<dbReference type="PANTHER" id="PTHR10996:SF178">
    <property type="entry name" value="2-HYDROXYACID DEHYDROGENASE YGL185C-RELATED"/>
    <property type="match status" value="1"/>
</dbReference>
<dbReference type="GO" id="GO:0030267">
    <property type="term" value="F:glyoxylate reductase (NADPH) activity"/>
    <property type="evidence" value="ECO:0007669"/>
    <property type="project" value="TreeGrafter"/>
</dbReference>
<feature type="domain" description="D-isomer specific 2-hydroxyacid dehydrogenase NAD-binding" evidence="6">
    <location>
        <begin position="112"/>
        <end position="285"/>
    </location>
</feature>
<evidence type="ECO:0000256" key="1">
    <source>
        <dbReference type="ARBA" id="ARBA00005854"/>
    </source>
</evidence>
<dbReference type="GO" id="GO:0016618">
    <property type="term" value="F:hydroxypyruvate reductase [NAD(P)H] activity"/>
    <property type="evidence" value="ECO:0007669"/>
    <property type="project" value="TreeGrafter"/>
</dbReference>
<dbReference type="SUPFAM" id="SSF52283">
    <property type="entry name" value="Formate/glycerate dehydrogenase catalytic domain-like"/>
    <property type="match status" value="1"/>
</dbReference>
<dbReference type="InterPro" id="IPR006139">
    <property type="entry name" value="D-isomer_2_OHA_DH_cat_dom"/>
</dbReference>
<dbReference type="GO" id="GO:0051287">
    <property type="term" value="F:NAD binding"/>
    <property type="evidence" value="ECO:0007669"/>
    <property type="project" value="InterPro"/>
</dbReference>
<dbReference type="KEGG" id="mdv:C5Q96_03765"/>
<evidence type="ECO:0000256" key="2">
    <source>
        <dbReference type="ARBA" id="ARBA00023002"/>
    </source>
</evidence>
<feature type="domain" description="D-isomer specific 2-hydroxyacid dehydrogenase catalytic" evidence="5">
    <location>
        <begin position="12"/>
        <end position="313"/>
    </location>
</feature>
<evidence type="ECO:0000313" key="7">
    <source>
        <dbReference type="EMBL" id="AVM48003.1"/>
    </source>
</evidence>
<keyword evidence="8" id="KW-1185">Reference proteome</keyword>
<dbReference type="GO" id="GO:0005829">
    <property type="term" value="C:cytosol"/>
    <property type="evidence" value="ECO:0007669"/>
    <property type="project" value="TreeGrafter"/>
</dbReference>
<reference evidence="8" key="1">
    <citation type="submission" date="2018-02" db="EMBL/GenBank/DDBJ databases">
        <authorList>
            <person name="Holder M.E."/>
            <person name="Ajami N.J."/>
            <person name="Petrosino J.F."/>
        </authorList>
    </citation>
    <scope>NUCLEOTIDE SEQUENCE [LARGE SCALE GENOMIC DNA]</scope>
    <source>
        <strain evidence="8">CCUG 47132</strain>
    </source>
</reference>
<sequence>MKIILMEPLGISEDTLKRLSSTLTEQGHTFKSYDTVTTDTSELIKRAEDAEVLIIANHPLPGEVIRADENLKLVSVAFVGIDHVDVEACREKGVLISNTGGYCDDAVAELAIGLTLDCLRNITLCNEAVQNGLGKGSLAGRELAGKVVGIVGTGAIGIRTAAIFKAFGCKLIGFNRSEKTAAKALGLEYMPLIDVMANADIISIHTPLTPETKGLIGEKEIATMKQGAILVNTARGPVIETEALANALREGRIKAGIDVFEKDPPLPKDHPLIGAPNLVCTPHVGFDTRESIDRRAEMVFENITSWMDGKQIRKML</sequence>
<dbReference type="Gene3D" id="3.40.50.720">
    <property type="entry name" value="NAD(P)-binding Rossmann-like Domain"/>
    <property type="match status" value="2"/>
</dbReference>
<evidence type="ECO:0000259" key="5">
    <source>
        <dbReference type="Pfam" id="PF00389"/>
    </source>
</evidence>
<dbReference type="OrthoDB" id="9805416at2"/>
<evidence type="ECO:0000313" key="8">
    <source>
        <dbReference type="Proteomes" id="UP000237883"/>
    </source>
</evidence>
<dbReference type="CDD" id="cd12161">
    <property type="entry name" value="GDH_like_1"/>
    <property type="match status" value="1"/>
</dbReference>
<evidence type="ECO:0000256" key="3">
    <source>
        <dbReference type="ARBA" id="ARBA00023027"/>
    </source>
</evidence>
<dbReference type="SUPFAM" id="SSF51735">
    <property type="entry name" value="NAD(P)-binding Rossmann-fold domains"/>
    <property type="match status" value="1"/>
</dbReference>
<name>A0A2S0L421_9FIRM</name>
<dbReference type="Proteomes" id="UP000237883">
    <property type="component" value="Chromosome"/>
</dbReference>
<keyword evidence="2 4" id="KW-0560">Oxidoreductase</keyword>
<gene>
    <name evidence="7" type="ORF">C5Q96_03765</name>
</gene>
<organism evidence="7 8">
    <name type="scientific">Mogibacterium diversum</name>
    <dbReference type="NCBI Taxonomy" id="114527"/>
    <lineage>
        <taxon>Bacteria</taxon>
        <taxon>Bacillati</taxon>
        <taxon>Bacillota</taxon>
        <taxon>Clostridia</taxon>
        <taxon>Peptostreptococcales</taxon>
        <taxon>Anaerovoracaceae</taxon>
        <taxon>Mogibacterium</taxon>
    </lineage>
</organism>
<dbReference type="InterPro" id="IPR006140">
    <property type="entry name" value="D-isomer_DH_NAD-bd"/>
</dbReference>
<comment type="similarity">
    <text evidence="1 4">Belongs to the D-isomer specific 2-hydroxyacid dehydrogenase family.</text>
</comment>